<protein>
    <submittedName>
        <fullName evidence="2">Uncharacterized protein</fullName>
    </submittedName>
</protein>
<dbReference type="Proteomes" id="UP000600799">
    <property type="component" value="Unassembled WGS sequence"/>
</dbReference>
<feature type="region of interest" description="Disordered" evidence="1">
    <location>
        <begin position="36"/>
        <end position="56"/>
    </location>
</feature>
<name>A0ABS0HFY8_9SPHN</name>
<evidence type="ECO:0000313" key="2">
    <source>
        <dbReference type="EMBL" id="MBF9151171.1"/>
    </source>
</evidence>
<proteinExistence type="predicted"/>
<reference evidence="2 3" key="1">
    <citation type="submission" date="2020-11" db="EMBL/GenBank/DDBJ databases">
        <title>The genome sequence of Novosphingobium sp. 1Y9A.</title>
        <authorList>
            <person name="Liu Y."/>
        </authorList>
    </citation>
    <scope>NUCLEOTIDE SEQUENCE [LARGE SCALE GENOMIC DNA]</scope>
    <source>
        <strain evidence="2 3">1Y9A</strain>
    </source>
</reference>
<keyword evidence="3" id="KW-1185">Reference proteome</keyword>
<comment type="caution">
    <text evidence="2">The sequence shown here is derived from an EMBL/GenBank/DDBJ whole genome shotgun (WGS) entry which is preliminary data.</text>
</comment>
<sequence length="56" mass="6382">MFGPRLTSVFASRWKALWWAGSILLLTWSLVPAAEDRDPHQPEKPAHVDPWAKDAK</sequence>
<accession>A0ABS0HFY8</accession>
<evidence type="ECO:0000256" key="1">
    <source>
        <dbReference type="SAM" id="MobiDB-lite"/>
    </source>
</evidence>
<gene>
    <name evidence="2" type="ORF">I2488_09175</name>
</gene>
<evidence type="ECO:0000313" key="3">
    <source>
        <dbReference type="Proteomes" id="UP000600799"/>
    </source>
</evidence>
<dbReference type="RefSeq" id="WP_196275499.1">
    <property type="nucleotide sequence ID" value="NZ_JADQDC010000005.1"/>
</dbReference>
<dbReference type="EMBL" id="JADQDC010000005">
    <property type="protein sequence ID" value="MBF9151171.1"/>
    <property type="molecule type" value="Genomic_DNA"/>
</dbReference>
<organism evidence="2 3">
    <name type="scientific">Novosphingobium jiangmenense</name>
    <dbReference type="NCBI Taxonomy" id="2791981"/>
    <lineage>
        <taxon>Bacteria</taxon>
        <taxon>Pseudomonadati</taxon>
        <taxon>Pseudomonadota</taxon>
        <taxon>Alphaproteobacteria</taxon>
        <taxon>Sphingomonadales</taxon>
        <taxon>Sphingomonadaceae</taxon>
        <taxon>Novosphingobium</taxon>
    </lineage>
</organism>